<name>A0A3B7REK3_9BACT</name>
<evidence type="ECO:0000313" key="3">
    <source>
        <dbReference type="Proteomes" id="UP000262802"/>
    </source>
</evidence>
<organism evidence="2 3">
    <name type="scientific">Hymenobacter oligotrophus</name>
    <dbReference type="NCBI Taxonomy" id="2319843"/>
    <lineage>
        <taxon>Bacteria</taxon>
        <taxon>Pseudomonadati</taxon>
        <taxon>Bacteroidota</taxon>
        <taxon>Cytophagia</taxon>
        <taxon>Cytophagales</taxon>
        <taxon>Hymenobacteraceae</taxon>
        <taxon>Hymenobacter</taxon>
    </lineage>
</organism>
<dbReference type="AlphaFoldDB" id="A0A3B7REK3"/>
<accession>A0A3B7REK3</accession>
<evidence type="ECO:0000256" key="1">
    <source>
        <dbReference type="SAM" id="MobiDB-lite"/>
    </source>
</evidence>
<protein>
    <submittedName>
        <fullName evidence="2">Uncharacterized protein</fullName>
    </submittedName>
</protein>
<proteinExistence type="predicted"/>
<gene>
    <name evidence="2" type="ORF">D3Y59_11890</name>
</gene>
<feature type="region of interest" description="Disordered" evidence="1">
    <location>
        <begin position="35"/>
        <end position="80"/>
    </location>
</feature>
<dbReference type="Proteomes" id="UP000262802">
    <property type="component" value="Chromosome"/>
</dbReference>
<sequence>MELLRVRRLGWQLLVLIVLAGPVLQSCRPYRLPNPSGPVTKKTKTKKKDPNATEMADGSTGTATTEAPKVQKNGYDKNGLLKKPKYKRRRLAKPGEKFLLGVRVPAWPWISFKKKNKSRVPSTVPSRSRHYPNKAKGAPADTPDGN</sequence>
<feature type="region of interest" description="Disordered" evidence="1">
    <location>
        <begin position="115"/>
        <end position="146"/>
    </location>
</feature>
<evidence type="ECO:0000313" key="2">
    <source>
        <dbReference type="EMBL" id="AYA37686.1"/>
    </source>
</evidence>
<reference evidence="2 3" key="1">
    <citation type="submission" date="2018-09" db="EMBL/GenBank/DDBJ databases">
        <title>Hymenobacter medium sp. nov., isolated from R2A medium.</title>
        <authorList>
            <person name="Yingchao G."/>
        </authorList>
    </citation>
    <scope>NUCLEOTIDE SEQUENCE [LARGE SCALE GENOMIC DNA]</scope>
    <source>
        <strain evidence="3">sh-6</strain>
    </source>
</reference>
<dbReference type="PROSITE" id="PS51257">
    <property type="entry name" value="PROKAR_LIPOPROTEIN"/>
    <property type="match status" value="1"/>
</dbReference>
<dbReference type="KEGG" id="hyh:D3Y59_11890"/>
<dbReference type="EMBL" id="CP032317">
    <property type="protein sequence ID" value="AYA37686.1"/>
    <property type="molecule type" value="Genomic_DNA"/>
</dbReference>
<keyword evidence="3" id="KW-1185">Reference proteome</keyword>
<dbReference type="OrthoDB" id="885543at2"/>